<feature type="transmembrane region" description="Helical" evidence="11">
    <location>
        <begin position="57"/>
        <end position="74"/>
    </location>
</feature>
<keyword evidence="8 11" id="KW-1133">Transmembrane helix</keyword>
<evidence type="ECO:0000256" key="3">
    <source>
        <dbReference type="ARBA" id="ARBA00022676"/>
    </source>
</evidence>
<dbReference type="GO" id="GO:0051301">
    <property type="term" value="P:cell division"/>
    <property type="evidence" value="ECO:0007669"/>
    <property type="project" value="InterPro"/>
</dbReference>
<proteinExistence type="inferred from homology"/>
<dbReference type="PROSITE" id="PS00428">
    <property type="entry name" value="FTSW_RODA_SPOVE"/>
    <property type="match status" value="1"/>
</dbReference>
<keyword evidence="4 11" id="KW-0808">Transferase</keyword>
<dbReference type="GO" id="GO:0009252">
    <property type="term" value="P:peptidoglycan biosynthetic process"/>
    <property type="evidence" value="ECO:0007669"/>
    <property type="project" value="UniProtKB-UniRule"/>
</dbReference>
<evidence type="ECO:0000256" key="6">
    <source>
        <dbReference type="ARBA" id="ARBA00022960"/>
    </source>
</evidence>
<feature type="transmembrane region" description="Helical" evidence="11">
    <location>
        <begin position="310"/>
        <end position="337"/>
    </location>
</feature>
<feature type="transmembrane region" description="Helical" evidence="11">
    <location>
        <begin position="142"/>
        <end position="160"/>
    </location>
</feature>
<evidence type="ECO:0000313" key="13">
    <source>
        <dbReference type="Proteomes" id="UP000271003"/>
    </source>
</evidence>
<feature type="transmembrane region" description="Helical" evidence="11">
    <location>
        <begin position="343"/>
        <end position="364"/>
    </location>
</feature>
<accession>A0A2Z6I7C7</accession>
<dbReference type="GO" id="GO:0032153">
    <property type="term" value="C:cell division site"/>
    <property type="evidence" value="ECO:0007669"/>
    <property type="project" value="TreeGrafter"/>
</dbReference>
<evidence type="ECO:0000256" key="10">
    <source>
        <dbReference type="ARBA" id="ARBA00023316"/>
    </source>
</evidence>
<evidence type="ECO:0000256" key="2">
    <source>
        <dbReference type="ARBA" id="ARBA00022475"/>
    </source>
</evidence>
<dbReference type="GO" id="GO:0008360">
    <property type="term" value="P:regulation of cell shape"/>
    <property type="evidence" value="ECO:0007669"/>
    <property type="project" value="UniProtKB-KW"/>
</dbReference>
<keyword evidence="7 11" id="KW-0573">Peptidoglycan synthesis</keyword>
<keyword evidence="11" id="KW-0997">Cell inner membrane</keyword>
<keyword evidence="6 11" id="KW-0133">Cell shape</keyword>
<dbReference type="GO" id="GO:0015648">
    <property type="term" value="F:lipid-linked peptidoglycan transporter activity"/>
    <property type="evidence" value="ECO:0007669"/>
    <property type="project" value="TreeGrafter"/>
</dbReference>
<dbReference type="InterPro" id="IPR018365">
    <property type="entry name" value="Cell_cycle_FtsW-rel_CS"/>
</dbReference>
<feature type="transmembrane region" description="Helical" evidence="11">
    <location>
        <begin position="166"/>
        <end position="183"/>
    </location>
</feature>
<dbReference type="InterPro" id="IPR011923">
    <property type="entry name" value="RodA/MrdB"/>
</dbReference>
<comment type="catalytic activity">
    <reaction evidence="11">
        <text>[GlcNAc-(1-&gt;4)-Mur2Ac(oyl-L-Ala-gamma-D-Glu-L-Lys-D-Ala-D-Ala)](n)-di-trans,octa-cis-undecaprenyl diphosphate + beta-D-GlcNAc-(1-&gt;4)-Mur2Ac(oyl-L-Ala-gamma-D-Glu-L-Lys-D-Ala-D-Ala)-di-trans,octa-cis-undecaprenyl diphosphate = [GlcNAc-(1-&gt;4)-Mur2Ac(oyl-L-Ala-gamma-D-Glu-L-Lys-D-Ala-D-Ala)](n+1)-di-trans,octa-cis-undecaprenyl diphosphate + di-trans,octa-cis-undecaprenyl diphosphate + H(+)</text>
        <dbReference type="Rhea" id="RHEA:23708"/>
        <dbReference type="Rhea" id="RHEA-COMP:9602"/>
        <dbReference type="Rhea" id="RHEA-COMP:9603"/>
        <dbReference type="ChEBI" id="CHEBI:15378"/>
        <dbReference type="ChEBI" id="CHEBI:58405"/>
        <dbReference type="ChEBI" id="CHEBI:60033"/>
        <dbReference type="ChEBI" id="CHEBI:78435"/>
        <dbReference type="EC" id="2.4.99.28"/>
    </reaction>
</comment>
<evidence type="ECO:0000256" key="4">
    <source>
        <dbReference type="ARBA" id="ARBA00022679"/>
    </source>
</evidence>
<comment type="function">
    <text evidence="11">Peptidoglycan polymerase that is essential for cell wall elongation.</text>
</comment>
<keyword evidence="5 11" id="KW-0812">Transmembrane</keyword>
<dbReference type="GO" id="GO:0008955">
    <property type="term" value="F:peptidoglycan glycosyltransferase activity"/>
    <property type="evidence" value="ECO:0007669"/>
    <property type="project" value="UniProtKB-UniRule"/>
</dbReference>
<feature type="transmembrane region" description="Helical" evidence="11">
    <location>
        <begin position="21"/>
        <end position="45"/>
    </location>
</feature>
<dbReference type="GO" id="GO:0005886">
    <property type="term" value="C:plasma membrane"/>
    <property type="evidence" value="ECO:0007669"/>
    <property type="project" value="UniProtKB-SubCell"/>
</dbReference>
<keyword evidence="3 11" id="KW-0328">Glycosyltransferase</keyword>
<dbReference type="Pfam" id="PF01098">
    <property type="entry name" value="FTSW_RODA_SPOVE"/>
    <property type="match status" value="1"/>
</dbReference>
<evidence type="ECO:0000256" key="5">
    <source>
        <dbReference type="ARBA" id="ARBA00022692"/>
    </source>
</evidence>
<evidence type="ECO:0000256" key="11">
    <source>
        <dbReference type="HAMAP-Rule" id="MF_02079"/>
    </source>
</evidence>
<dbReference type="AlphaFoldDB" id="A0A2Z6I7C7"/>
<dbReference type="EMBL" id="AP018786">
    <property type="protein sequence ID" value="BBF22294.1"/>
    <property type="molecule type" value="Genomic_DNA"/>
</dbReference>
<organism evidence="12 13">
    <name type="scientific">Sutterella megalosphaeroides</name>
    <dbReference type="NCBI Taxonomy" id="2494234"/>
    <lineage>
        <taxon>Bacteria</taxon>
        <taxon>Pseudomonadati</taxon>
        <taxon>Pseudomonadota</taxon>
        <taxon>Betaproteobacteria</taxon>
        <taxon>Burkholderiales</taxon>
        <taxon>Sutterellaceae</taxon>
        <taxon>Sutterella</taxon>
    </lineage>
</organism>
<dbReference type="NCBIfam" id="TIGR02210">
    <property type="entry name" value="rodA_shape"/>
    <property type="match status" value="1"/>
</dbReference>
<feature type="transmembrane region" description="Helical" evidence="11">
    <location>
        <begin position="190"/>
        <end position="208"/>
    </location>
</feature>
<keyword evidence="13" id="KW-1185">Reference proteome</keyword>
<keyword evidence="9 11" id="KW-0472">Membrane</keyword>
<gene>
    <name evidence="11 12" type="primary">mrdB</name>
    <name evidence="11" type="synonym">rodA</name>
    <name evidence="12" type="ORF">SUTMEG_01850</name>
</gene>
<evidence type="ECO:0000256" key="7">
    <source>
        <dbReference type="ARBA" id="ARBA00022984"/>
    </source>
</evidence>
<comment type="subcellular location">
    <subcellularLocation>
        <location evidence="11">Cell inner membrane</location>
        <topology evidence="11">Multi-pass membrane protein</topology>
    </subcellularLocation>
    <subcellularLocation>
        <location evidence="1">Membrane</location>
        <topology evidence="1">Multi-pass membrane protein</topology>
    </subcellularLocation>
</comment>
<dbReference type="OrthoDB" id="9768187at2"/>
<dbReference type="HAMAP" id="MF_02079">
    <property type="entry name" value="PGT_RodA"/>
    <property type="match status" value="1"/>
</dbReference>
<dbReference type="EC" id="2.4.99.28" evidence="11"/>
<feature type="transmembrane region" description="Helical" evidence="11">
    <location>
        <begin position="277"/>
        <end position="298"/>
    </location>
</feature>
<feature type="transmembrane region" description="Helical" evidence="11">
    <location>
        <begin position="81"/>
        <end position="103"/>
    </location>
</feature>
<evidence type="ECO:0000256" key="1">
    <source>
        <dbReference type="ARBA" id="ARBA00004141"/>
    </source>
</evidence>
<keyword evidence="10 11" id="KW-0961">Cell wall biogenesis/degradation</keyword>
<evidence type="ECO:0000313" key="12">
    <source>
        <dbReference type="EMBL" id="BBF22294.1"/>
    </source>
</evidence>
<evidence type="ECO:0000256" key="9">
    <source>
        <dbReference type="ARBA" id="ARBA00023136"/>
    </source>
</evidence>
<reference evidence="12 13" key="1">
    <citation type="journal article" date="2018" name="Int. J. Syst. Evol. Microbiol.">
        <title>Mesosutterella multiformis gen. nov., sp. nov., a member of the family Sutterellaceae and Sutterella megalosphaeroides sp. nov., isolated from human faeces.</title>
        <authorList>
            <person name="Sakamoto M."/>
            <person name="Ikeyama N."/>
            <person name="Kunihiro T."/>
            <person name="Iino T."/>
            <person name="Yuki M."/>
            <person name="Ohkuma M."/>
        </authorList>
    </citation>
    <scope>NUCLEOTIDE SEQUENCE [LARGE SCALE GENOMIC DNA]</scope>
    <source>
        <strain evidence="12 13">6FBBBH3</strain>
    </source>
</reference>
<comment type="pathway">
    <text evidence="11">Cell wall biogenesis; peptidoglycan biosynthesis.</text>
</comment>
<dbReference type="PANTHER" id="PTHR30474:SF1">
    <property type="entry name" value="PEPTIDOGLYCAN GLYCOSYLTRANSFERASE MRDB"/>
    <property type="match status" value="1"/>
</dbReference>
<dbReference type="InterPro" id="IPR001182">
    <property type="entry name" value="FtsW/RodA"/>
</dbReference>
<dbReference type="PANTHER" id="PTHR30474">
    <property type="entry name" value="CELL CYCLE PROTEIN"/>
    <property type="match status" value="1"/>
</dbReference>
<dbReference type="GO" id="GO:0071555">
    <property type="term" value="P:cell wall organization"/>
    <property type="evidence" value="ECO:0007669"/>
    <property type="project" value="UniProtKB-KW"/>
</dbReference>
<evidence type="ECO:0000256" key="8">
    <source>
        <dbReference type="ARBA" id="ARBA00022989"/>
    </source>
</evidence>
<name>A0A2Z6I7C7_9BURK</name>
<dbReference type="KEGG" id="sutt:SUTMEG_01850"/>
<feature type="transmembrane region" description="Helical" evidence="11">
    <location>
        <begin position="115"/>
        <end position="135"/>
    </location>
</feature>
<comment type="similarity">
    <text evidence="11">Belongs to the SEDS family. MrdB/RodA subfamily.</text>
</comment>
<dbReference type="UniPathway" id="UPA00219"/>
<dbReference type="RefSeq" id="WP_120175951.1">
    <property type="nucleotide sequence ID" value="NZ_AP018786.1"/>
</dbReference>
<dbReference type="Proteomes" id="UP000271003">
    <property type="component" value="Chromosome"/>
</dbReference>
<sequence length="370" mass="40402">MFDVLSHRSALCGRWLLSRFLRVDLMLLAIVVTITTVGFIALFSAGYSFPWRIEDQVRNIVVAGVMMFVVASIPEKWFQKAALPLFVLGVVLLALTHVAGITVKGATRWLNVGVRIQPSEIMKLALPMMLAWYYYRRGESVAWWDHLVAAAIAVVPIAFILKQPDLGTSILVAIAGFAVIFFAGLNYKIILAGLIALLGSLPVIWTLLHDYQRERILTLIDPTTDPLGKGFHTLQALIAIGSGGFSGKGWMQGTQAHLDFIPERTSDFLFAVYGEEFGFVGNVLLLGLYTILIGRSFYIAANAPTRFSRLLAGAIGTMFFTYTFVNMGMVSGILPVVGVPLPFMSYGGTALLILGMSSGILLSISAESRD</sequence>
<protein>
    <recommendedName>
        <fullName evidence="11">Peptidoglycan glycosyltransferase MrdB</fullName>
        <shortName evidence="11">PGT</shortName>
        <ecNumber evidence="11">2.4.99.28</ecNumber>
    </recommendedName>
    <alternativeName>
        <fullName evidence="11">Cell elongation protein RodA</fullName>
    </alternativeName>
    <alternativeName>
        <fullName evidence="11">Cell wall polymerase</fullName>
    </alternativeName>
    <alternativeName>
        <fullName evidence="11">Peptidoglycan polymerase</fullName>
        <shortName evidence="11">PG polymerase</shortName>
    </alternativeName>
</protein>
<keyword evidence="2 11" id="KW-1003">Cell membrane</keyword>